<comment type="similarity">
    <text evidence="2 6">Belongs to the class-A beta-lactamase family.</text>
</comment>
<evidence type="ECO:0000256" key="7">
    <source>
        <dbReference type="SAM" id="SignalP"/>
    </source>
</evidence>
<evidence type="ECO:0000256" key="5">
    <source>
        <dbReference type="ARBA" id="ARBA00023251"/>
    </source>
</evidence>
<comment type="caution">
    <text evidence="10">The sequence shown here is derived from an EMBL/GenBank/DDBJ whole genome shotgun (WGS) entry which is preliminary data.</text>
</comment>
<dbReference type="NCBIfam" id="NF012099">
    <property type="entry name" value="SubclassA2"/>
    <property type="match status" value="1"/>
</dbReference>
<keyword evidence="5 6" id="KW-0046">Antibiotic resistance</keyword>
<dbReference type="GO" id="GO:0046677">
    <property type="term" value="P:response to antibiotic"/>
    <property type="evidence" value="ECO:0007669"/>
    <property type="project" value="UniProtKB-UniRule"/>
</dbReference>
<keyword evidence="7" id="KW-0732">Signal</keyword>
<evidence type="ECO:0000256" key="3">
    <source>
        <dbReference type="ARBA" id="ARBA00012865"/>
    </source>
</evidence>
<dbReference type="InterPro" id="IPR023650">
    <property type="entry name" value="Beta-lactam_class-A_AS"/>
</dbReference>
<dbReference type="Pfam" id="PF13354">
    <property type="entry name" value="Beta-lactamase2"/>
    <property type="match status" value="1"/>
</dbReference>
<proteinExistence type="inferred from homology"/>
<dbReference type="Proteomes" id="UP000284434">
    <property type="component" value="Unassembled WGS sequence"/>
</dbReference>
<evidence type="ECO:0000256" key="1">
    <source>
        <dbReference type="ARBA" id="ARBA00001526"/>
    </source>
</evidence>
<dbReference type="Gene3D" id="3.40.710.10">
    <property type="entry name" value="DD-peptidase/beta-lactamase superfamily"/>
    <property type="match status" value="1"/>
</dbReference>
<dbReference type="Proteomes" id="UP000284243">
    <property type="component" value="Unassembled WGS sequence"/>
</dbReference>
<evidence type="ECO:0000259" key="8">
    <source>
        <dbReference type="Pfam" id="PF13354"/>
    </source>
</evidence>
<organism evidence="10 12">
    <name type="scientific">Odoribacter splanchnicus</name>
    <dbReference type="NCBI Taxonomy" id="28118"/>
    <lineage>
        <taxon>Bacteria</taxon>
        <taxon>Pseudomonadati</taxon>
        <taxon>Bacteroidota</taxon>
        <taxon>Bacteroidia</taxon>
        <taxon>Bacteroidales</taxon>
        <taxon>Odoribacteraceae</taxon>
        <taxon>Odoribacter</taxon>
    </lineage>
</organism>
<keyword evidence="4 6" id="KW-0378">Hydrolase</keyword>
<protein>
    <recommendedName>
        <fullName evidence="3 6">Beta-lactamase</fullName>
        <ecNumber evidence="3 6">3.5.2.6</ecNumber>
    </recommendedName>
</protein>
<dbReference type="GO" id="GO:0008800">
    <property type="term" value="F:beta-lactamase activity"/>
    <property type="evidence" value="ECO:0007669"/>
    <property type="project" value="UniProtKB-UniRule"/>
</dbReference>
<evidence type="ECO:0000313" key="12">
    <source>
        <dbReference type="Proteomes" id="UP000284434"/>
    </source>
</evidence>
<accession>A0A1Y4A7M4</accession>
<feature type="domain" description="Beta-lactamase class A catalytic" evidence="8">
    <location>
        <begin position="48"/>
        <end position="265"/>
    </location>
</feature>
<evidence type="ECO:0000313" key="9">
    <source>
        <dbReference type="EMBL" id="RGU54832.1"/>
    </source>
</evidence>
<evidence type="ECO:0000256" key="2">
    <source>
        <dbReference type="ARBA" id="ARBA00009009"/>
    </source>
</evidence>
<dbReference type="PRINTS" id="PR00118">
    <property type="entry name" value="BLACTAMASEA"/>
</dbReference>
<dbReference type="AlphaFoldDB" id="A0A1Y4A7M4"/>
<name>A0A1Y4A7M4_9BACT</name>
<dbReference type="NCBIfam" id="NF033103">
    <property type="entry name" value="bla_class_A"/>
    <property type="match status" value="1"/>
</dbReference>
<gene>
    <name evidence="10" type="primary">bla</name>
    <name evidence="9" type="ORF">DWW57_14700</name>
    <name evidence="10" type="ORF">DXA53_09800</name>
</gene>
<dbReference type="GO" id="GO:0030655">
    <property type="term" value="P:beta-lactam antibiotic catabolic process"/>
    <property type="evidence" value="ECO:0007669"/>
    <property type="project" value="InterPro"/>
</dbReference>
<dbReference type="RefSeq" id="WP_046451287.1">
    <property type="nucleotide sequence ID" value="NZ_CABJFF010000013.1"/>
</dbReference>
<feature type="chain" id="PRO_5036030140" description="Beta-lactamase" evidence="7">
    <location>
        <begin position="21"/>
        <end position="296"/>
    </location>
</feature>
<comment type="catalytic activity">
    <reaction evidence="1 6">
        <text>a beta-lactam + H2O = a substituted beta-amino acid</text>
        <dbReference type="Rhea" id="RHEA:20401"/>
        <dbReference type="ChEBI" id="CHEBI:15377"/>
        <dbReference type="ChEBI" id="CHEBI:35627"/>
        <dbReference type="ChEBI" id="CHEBI:140347"/>
        <dbReference type="EC" id="3.5.2.6"/>
    </reaction>
</comment>
<evidence type="ECO:0000256" key="4">
    <source>
        <dbReference type="ARBA" id="ARBA00022801"/>
    </source>
</evidence>
<feature type="signal peptide" evidence="7">
    <location>
        <begin position="1"/>
        <end position="20"/>
    </location>
</feature>
<dbReference type="InterPro" id="IPR012338">
    <property type="entry name" value="Beta-lactam/transpept-like"/>
</dbReference>
<dbReference type="PANTHER" id="PTHR35333:SF3">
    <property type="entry name" value="BETA-LACTAMASE-TYPE TRANSPEPTIDASE FOLD CONTAINING PROTEIN"/>
    <property type="match status" value="1"/>
</dbReference>
<dbReference type="PANTHER" id="PTHR35333">
    <property type="entry name" value="BETA-LACTAMASE"/>
    <property type="match status" value="1"/>
</dbReference>
<dbReference type="EMBL" id="QSCO01000012">
    <property type="protein sequence ID" value="RGY06466.1"/>
    <property type="molecule type" value="Genomic_DNA"/>
</dbReference>
<reference evidence="11 12" key="1">
    <citation type="submission" date="2018-08" db="EMBL/GenBank/DDBJ databases">
        <title>A genome reference for cultivated species of the human gut microbiota.</title>
        <authorList>
            <person name="Zou Y."/>
            <person name="Xue W."/>
            <person name="Luo G."/>
        </authorList>
    </citation>
    <scope>NUCLEOTIDE SEQUENCE [LARGE SCALE GENOMIC DNA]</scope>
    <source>
        <strain evidence="9 11">AF16-14</strain>
        <strain evidence="10 12">OF03-11</strain>
    </source>
</reference>
<dbReference type="EC" id="3.5.2.6" evidence="3 6"/>
<dbReference type="EMBL" id="QRYC01000025">
    <property type="protein sequence ID" value="RGU54832.1"/>
    <property type="molecule type" value="Genomic_DNA"/>
</dbReference>
<evidence type="ECO:0000256" key="6">
    <source>
        <dbReference type="RuleBase" id="RU361140"/>
    </source>
</evidence>
<sequence>MFSKLFFCLIFLTALTPLYSQEPLAQQLKSIIENKKATVGIAVLYNGKILVTVNDKAGYPMMSTFKFPLALAVLERLDKQGLPLETELFISKPDLHPDTYSPLREARPEGNFKITIGELLKYSVALSDNNACDILIDYLGGTSALQKYVRRQGIKQMKITATEDRMHKSGDPYLNHTRPSSAVRLLEKFIQQELLSPVYQKFLENTMIATSTGSDKLKGLLPAETIIGHKTGSSDRDSTGMKAGDNDMGFVYLPHGGDHYTIAVFITDSMEDDKTNAAIIAQISKAVYDYINEISS</sequence>
<dbReference type="InterPro" id="IPR045155">
    <property type="entry name" value="Beta-lactam_cat"/>
</dbReference>
<dbReference type="InterPro" id="IPR000871">
    <property type="entry name" value="Beta-lactam_class-A"/>
</dbReference>
<evidence type="ECO:0000313" key="11">
    <source>
        <dbReference type="Proteomes" id="UP000284243"/>
    </source>
</evidence>
<evidence type="ECO:0000313" key="10">
    <source>
        <dbReference type="EMBL" id="RGY06466.1"/>
    </source>
</evidence>
<dbReference type="SUPFAM" id="SSF56601">
    <property type="entry name" value="beta-lactamase/transpeptidase-like"/>
    <property type="match status" value="1"/>
</dbReference>
<dbReference type="PROSITE" id="PS00146">
    <property type="entry name" value="BETA_LACTAMASE_A"/>
    <property type="match status" value="1"/>
</dbReference>